<comment type="caution">
    <text evidence="1">The sequence shown here is derived from an EMBL/GenBank/DDBJ whole genome shotgun (WGS) entry which is preliminary data.</text>
</comment>
<gene>
    <name evidence="1" type="ORF">Lmac_1362</name>
</gene>
<organism evidence="1 2">
    <name type="scientific">Legionella maceachernii</name>
    <dbReference type="NCBI Taxonomy" id="466"/>
    <lineage>
        <taxon>Bacteria</taxon>
        <taxon>Pseudomonadati</taxon>
        <taxon>Pseudomonadota</taxon>
        <taxon>Gammaproteobacteria</taxon>
        <taxon>Legionellales</taxon>
        <taxon>Legionellaceae</taxon>
        <taxon>Legionella</taxon>
    </lineage>
</organism>
<dbReference type="Proteomes" id="UP000054908">
    <property type="component" value="Unassembled WGS sequence"/>
</dbReference>
<proteinExistence type="predicted"/>
<protein>
    <submittedName>
        <fullName evidence="1">Uncharacterized protein</fullName>
    </submittedName>
</protein>
<reference evidence="1 2" key="1">
    <citation type="submission" date="2015-11" db="EMBL/GenBank/DDBJ databases">
        <title>Genomic analysis of 38 Legionella species identifies large and diverse effector repertoires.</title>
        <authorList>
            <person name="Burstein D."/>
            <person name="Amaro F."/>
            <person name="Zusman T."/>
            <person name="Lifshitz Z."/>
            <person name="Cohen O."/>
            <person name="Gilbert J.A."/>
            <person name="Pupko T."/>
            <person name="Shuman H.A."/>
            <person name="Segal G."/>
        </authorList>
    </citation>
    <scope>NUCLEOTIDE SEQUENCE [LARGE SCALE GENOMIC DNA]</scope>
    <source>
        <strain evidence="1 2">PX-1-G2-E2</strain>
    </source>
</reference>
<evidence type="ECO:0000313" key="1">
    <source>
        <dbReference type="EMBL" id="KTD27114.1"/>
    </source>
</evidence>
<evidence type="ECO:0000313" key="2">
    <source>
        <dbReference type="Proteomes" id="UP000054908"/>
    </source>
</evidence>
<name>A0A0W0W466_9GAMM</name>
<dbReference type="AlphaFoldDB" id="A0A0W0W466"/>
<dbReference type="EMBL" id="LNYL01000033">
    <property type="protein sequence ID" value="KTD27114.1"/>
    <property type="molecule type" value="Genomic_DNA"/>
</dbReference>
<accession>A0A0W0W466</accession>
<sequence>MDDGPPIFNQDFTCPSLLIRVLSSSLGLRIRDFHPLSWHFPEPSTQLNDISHQALPRSLAATWRISFDFFSFGYLDVSVPRVRLFNLCIQLKMTSLSQSRVPPFGHLWFIARFQLPKAFRRIPRPSSPLTAKASTVCASLLDHITSTTSCQHPLPLLALNTHRLTE</sequence>
<keyword evidence="2" id="KW-1185">Reference proteome</keyword>